<dbReference type="InterPro" id="IPR043129">
    <property type="entry name" value="ATPase_NBD"/>
</dbReference>
<evidence type="ECO:0000313" key="2">
    <source>
        <dbReference type="EMBL" id="ADI30925.1"/>
    </source>
</evidence>
<protein>
    <submittedName>
        <fullName evidence="2">Type IV pilus assembly protein PilM</fullName>
    </submittedName>
</protein>
<reference evidence="3" key="1">
    <citation type="submission" date="2010-05" db="EMBL/GenBank/DDBJ databases">
        <title>Complete sequence of Methylotenera sp. 301.</title>
        <authorList>
            <person name="Lucas S."/>
            <person name="Copeland A."/>
            <person name="Lapidus A."/>
            <person name="Cheng J.-F."/>
            <person name="Bruce D."/>
            <person name="Goodwin L."/>
            <person name="Pitluck S."/>
            <person name="Clum A."/>
            <person name="Land M."/>
            <person name="Hauser L."/>
            <person name="Kyrpides N."/>
            <person name="Ivanova N."/>
            <person name="Chistoservova L."/>
            <person name="Kalyuzhnaya M."/>
            <person name="Woyke T."/>
        </authorList>
    </citation>
    <scope>NUCLEOTIDE SEQUENCE [LARGE SCALE GENOMIC DNA]</scope>
    <source>
        <strain evidence="3">301</strain>
    </source>
</reference>
<dbReference type="CDD" id="cd24049">
    <property type="entry name" value="ASKHA_NBD_PilM"/>
    <property type="match status" value="1"/>
</dbReference>
<dbReference type="InterPro" id="IPR005883">
    <property type="entry name" value="PilM"/>
</dbReference>
<dbReference type="SMART" id="SM00842">
    <property type="entry name" value="FtsA"/>
    <property type="match status" value="1"/>
</dbReference>
<dbReference type="HOGENOM" id="CLU_050686_1_0_4"/>
<sequence>MKFNFFKEKTPPLIGIDISSTSIKMVELSDDGRGGYKLEGYSSAPLAKDAMVDGNVGDLEKVADAIKQAWKLLGSREKRVALALPASSVISKKVLMAADLREEDMEAQVEAEANQYIPFSLDEVNIDFQVLGAAPNNPDEVEVLIAASRKEKIEDRVAAAEGAGLKVTVMDVENYATEAAYSLVSSQLPNAGREQTVIIIDIGASMMHINVLHDNKSVYTREQSFGGGQLTQEIQRRFGLSLEEAEIAKRKGGLPESYDSEVLQPFMQTLAMEVARALQFFTSSTQYNRIDHIVLAGGCAAIPTIDVVVQDRTQVHTLVANPFHSMTINTRLKQQQAATDAPALLIACGLAMRGVTV</sequence>
<proteinExistence type="predicted"/>
<dbReference type="Pfam" id="PF11104">
    <property type="entry name" value="PilM_2"/>
    <property type="match status" value="1"/>
</dbReference>
<organism evidence="2 3">
    <name type="scientific">Methylotenera versatilis (strain 301)</name>
    <dbReference type="NCBI Taxonomy" id="666681"/>
    <lineage>
        <taxon>Bacteria</taxon>
        <taxon>Pseudomonadati</taxon>
        <taxon>Pseudomonadota</taxon>
        <taxon>Betaproteobacteria</taxon>
        <taxon>Nitrosomonadales</taxon>
        <taxon>Methylophilaceae</taxon>
        <taxon>Methylotenera</taxon>
    </lineage>
</organism>
<dbReference type="STRING" id="666681.M301_2568"/>
<gene>
    <name evidence="2" type="ordered locus">M301_2568</name>
</gene>
<dbReference type="KEGG" id="meh:M301_2568"/>
<dbReference type="OrthoDB" id="9773403at2"/>
<reference evidence="2 3" key="2">
    <citation type="journal article" date="2011" name="J. Bacteriol.">
        <title>Genomes of three methylotrophs from a single niche uncover genetic and metabolic divergence of Methylophilaceae.</title>
        <authorList>
            <person name="Lapidus A."/>
            <person name="Clum A."/>
            <person name="Labutti K."/>
            <person name="Kaluzhnaya M.G."/>
            <person name="Lim S."/>
            <person name="Beck D.A."/>
            <person name="Glavina Del Rio T."/>
            <person name="Nolan M."/>
            <person name="Mavromatis K."/>
            <person name="Huntemann M."/>
            <person name="Lucas S."/>
            <person name="Lidstrom M.E."/>
            <person name="Ivanova N."/>
            <person name="Chistoserdova L."/>
        </authorList>
    </citation>
    <scope>NUCLEOTIDE SEQUENCE [LARGE SCALE GENOMIC DNA]</scope>
    <source>
        <strain evidence="2 3">301</strain>
    </source>
</reference>
<feature type="domain" description="SHS2" evidence="1">
    <location>
        <begin position="13"/>
        <end position="183"/>
    </location>
</feature>
<dbReference type="PIRSF" id="PIRSF019169">
    <property type="entry name" value="PilM"/>
    <property type="match status" value="1"/>
</dbReference>
<dbReference type="AlphaFoldDB" id="D7DNC4"/>
<dbReference type="NCBIfam" id="TIGR01175">
    <property type="entry name" value="pilM"/>
    <property type="match status" value="1"/>
</dbReference>
<dbReference type="PANTHER" id="PTHR32432:SF3">
    <property type="entry name" value="ETHANOLAMINE UTILIZATION PROTEIN EUTJ"/>
    <property type="match status" value="1"/>
</dbReference>
<keyword evidence="3" id="KW-1185">Reference proteome</keyword>
<dbReference type="Proteomes" id="UP000000383">
    <property type="component" value="Chromosome"/>
</dbReference>
<dbReference type="InterPro" id="IPR050696">
    <property type="entry name" value="FtsA/MreB"/>
</dbReference>
<dbReference type="eggNOG" id="COG4972">
    <property type="taxonomic scope" value="Bacteria"/>
</dbReference>
<dbReference type="PANTHER" id="PTHR32432">
    <property type="entry name" value="CELL DIVISION PROTEIN FTSA-RELATED"/>
    <property type="match status" value="1"/>
</dbReference>
<dbReference type="InterPro" id="IPR003494">
    <property type="entry name" value="SHS2_FtsA"/>
</dbReference>
<dbReference type="EMBL" id="CP002056">
    <property type="protein sequence ID" value="ADI30925.1"/>
    <property type="molecule type" value="Genomic_DNA"/>
</dbReference>
<dbReference type="GO" id="GO:0051301">
    <property type="term" value="P:cell division"/>
    <property type="evidence" value="ECO:0007669"/>
    <property type="project" value="InterPro"/>
</dbReference>
<dbReference type="Gene3D" id="3.30.1490.300">
    <property type="match status" value="1"/>
</dbReference>
<accession>D7DNC4</accession>
<name>D7DNC4_METV0</name>
<dbReference type="RefSeq" id="WP_013149232.1">
    <property type="nucleotide sequence ID" value="NC_014207.1"/>
</dbReference>
<dbReference type="SUPFAM" id="SSF53067">
    <property type="entry name" value="Actin-like ATPase domain"/>
    <property type="match status" value="2"/>
</dbReference>
<evidence type="ECO:0000259" key="1">
    <source>
        <dbReference type="SMART" id="SM00842"/>
    </source>
</evidence>
<dbReference type="Gene3D" id="3.30.420.40">
    <property type="match status" value="2"/>
</dbReference>
<evidence type="ECO:0000313" key="3">
    <source>
        <dbReference type="Proteomes" id="UP000000383"/>
    </source>
</evidence>